<dbReference type="SUPFAM" id="SSF51445">
    <property type="entry name" value="(Trans)glycosidases"/>
    <property type="match status" value="1"/>
</dbReference>
<evidence type="ECO:0000256" key="2">
    <source>
        <dbReference type="ARBA" id="ARBA00023295"/>
    </source>
</evidence>
<evidence type="ECO:0000256" key="3">
    <source>
        <dbReference type="PROSITE-ProRule" id="PRU10055"/>
    </source>
</evidence>
<keyword evidence="5" id="KW-0378">Hydrolase</keyword>
<evidence type="ECO:0000256" key="1">
    <source>
        <dbReference type="ARBA" id="ARBA00010838"/>
    </source>
</evidence>
<evidence type="ECO:0000313" key="6">
    <source>
        <dbReference type="EMBL" id="MBP2623570.1"/>
    </source>
</evidence>
<dbReference type="InterPro" id="IPR033132">
    <property type="entry name" value="GH_1_N_CS"/>
</dbReference>
<dbReference type="NCBIfam" id="NF007158">
    <property type="entry name" value="PRK09593.1"/>
    <property type="match status" value="1"/>
</dbReference>
<dbReference type="RefSeq" id="WP_209628066.1">
    <property type="nucleotide sequence ID" value="NZ_PRDG01000003.1"/>
</dbReference>
<dbReference type="PANTHER" id="PTHR10353">
    <property type="entry name" value="GLYCOSYL HYDROLASE"/>
    <property type="match status" value="1"/>
</dbReference>
<dbReference type="Proteomes" id="UP001519296">
    <property type="component" value="Unassembled WGS sequence"/>
</dbReference>
<evidence type="ECO:0000256" key="4">
    <source>
        <dbReference type="RuleBase" id="RU003690"/>
    </source>
</evidence>
<dbReference type="InterPro" id="IPR018120">
    <property type="entry name" value="Glyco_hydro_1_AS"/>
</dbReference>
<reference evidence="6 7" key="1">
    <citation type="submission" date="2018-02" db="EMBL/GenBank/DDBJ databases">
        <title>Draft genome sequence of Streptococcus oricebi CCUG 70868T type strain.</title>
        <authorList>
            <person name="Mendez V."/>
            <person name="Salva-Serra F."/>
            <person name="Jaen-Luchoro D."/>
            <person name="Gonzales-Siles L."/>
            <person name="Karlsson R."/>
            <person name="Engstrom-Jakobsson H."/>
            <person name="Busquets A."/>
            <person name="Gomila M."/>
            <person name="Pineiro-Iglesias B."/>
            <person name="Bennasar-Figueras A."/>
            <person name="Seeger M."/>
            <person name="Moore E."/>
        </authorList>
    </citation>
    <scope>NUCLEOTIDE SEQUENCE [LARGE SCALE GENOMIC DNA]</scope>
    <source>
        <strain evidence="6 7">CCUG 70868</strain>
    </source>
</reference>
<dbReference type="EMBL" id="PRDG01000003">
    <property type="protein sequence ID" value="MBP2623570.1"/>
    <property type="molecule type" value="Genomic_DNA"/>
</dbReference>
<dbReference type="Pfam" id="PF00232">
    <property type="entry name" value="Glyco_hydro_1"/>
    <property type="match status" value="1"/>
</dbReference>
<proteinExistence type="inferred from homology"/>
<dbReference type="PROSITE" id="PS00653">
    <property type="entry name" value="GLYCOSYL_HYDROL_F1_2"/>
    <property type="match status" value="1"/>
</dbReference>
<dbReference type="Gene3D" id="3.20.20.80">
    <property type="entry name" value="Glycosidases"/>
    <property type="match status" value="1"/>
</dbReference>
<dbReference type="InterPro" id="IPR017853">
    <property type="entry name" value="GH"/>
</dbReference>
<name>A0ABS5B491_9STRE</name>
<sequence length="480" mass="55203">MSEKLSFPAGFLWGGATAANQCEGAYQEDGRGLANVDVVPIGPDRLAIITGRKKMFDFEEGYFYPAQEAIDMYHHFKEDIALFGEMGFKTYRLSIAWSRIFPKGDELEPNEAGLKFYEDLFKECHKYGIEPLVTITHFDCPMHLIKEYGGWRNRKLLEFYERLCRTLFTRYKGLVKYWLTFNEINMLLHAPFMGAGICFEEGENEEEVKFQAAHHELVASSLATKLAHEIDPENKVGCMLAAGQCYPRTCNPEDVWQAMQEDHENFFFIDVQARGEYPNYAKKYWERLGLKLQMTEEDLSLLKEHTVDFISFSYYSSRVAAANPEASEETEGNVFASLKNPYLPSSEWGWQIDPLGLRITLNIIWDRYQKPMFIVENGLGAIDHPDENGYVEDDYRIDYLAAHIKAMRQAINEDGVVLWGYTTWGCIDLVSAGTGEMKKRYGFIYVDRDNEGKGSFKRSKKKSFYWYKDVIASNGACLGD</sequence>
<protein>
    <submittedName>
        <fullName evidence="6">6-phospho-beta-glucosidase</fullName>
    </submittedName>
</protein>
<evidence type="ECO:0000313" key="7">
    <source>
        <dbReference type="Proteomes" id="UP001519296"/>
    </source>
</evidence>
<dbReference type="PROSITE" id="PS00572">
    <property type="entry name" value="GLYCOSYL_HYDROL_F1_1"/>
    <property type="match status" value="1"/>
</dbReference>
<dbReference type="NCBIfam" id="NF007154">
    <property type="entry name" value="PRK09589.1"/>
    <property type="match status" value="1"/>
</dbReference>
<keyword evidence="7" id="KW-1185">Reference proteome</keyword>
<organism evidence="6 7">
    <name type="scientific">Streptococcus oricebi</name>
    <dbReference type="NCBI Taxonomy" id="1547447"/>
    <lineage>
        <taxon>Bacteria</taxon>
        <taxon>Bacillati</taxon>
        <taxon>Bacillota</taxon>
        <taxon>Bacilli</taxon>
        <taxon>Lactobacillales</taxon>
        <taxon>Streptococcaceae</taxon>
        <taxon>Streptococcus</taxon>
    </lineage>
</organism>
<feature type="active site" description="Nucleophile" evidence="3">
    <location>
        <position position="376"/>
    </location>
</feature>
<dbReference type="InterPro" id="IPR001360">
    <property type="entry name" value="Glyco_hydro_1"/>
</dbReference>
<dbReference type="NCBIfam" id="NF007356">
    <property type="entry name" value="PRK09852.1"/>
    <property type="match status" value="1"/>
</dbReference>
<dbReference type="PRINTS" id="PR00131">
    <property type="entry name" value="GLHYDRLASE1"/>
</dbReference>
<dbReference type="PANTHER" id="PTHR10353:SF296">
    <property type="entry name" value="6-PHOSPHO-BETA-GLUCOSIDASE"/>
    <property type="match status" value="1"/>
</dbReference>
<gene>
    <name evidence="6" type="ORF">C4K46_06395</name>
</gene>
<accession>A0ABS5B491</accession>
<comment type="similarity">
    <text evidence="1 4">Belongs to the glycosyl hydrolase 1 family.</text>
</comment>
<comment type="caution">
    <text evidence="6">The sequence shown here is derived from an EMBL/GenBank/DDBJ whole genome shotgun (WGS) entry which is preliminary data.</text>
</comment>
<evidence type="ECO:0000256" key="5">
    <source>
        <dbReference type="RuleBase" id="RU004468"/>
    </source>
</evidence>
<keyword evidence="2 5" id="KW-0326">Glycosidase</keyword>